<evidence type="ECO:0000313" key="5">
    <source>
        <dbReference type="EMBL" id="PZO40815.1"/>
    </source>
</evidence>
<evidence type="ECO:0000256" key="3">
    <source>
        <dbReference type="ARBA" id="ARBA00022982"/>
    </source>
</evidence>
<dbReference type="GO" id="GO:0046872">
    <property type="term" value="F:metal ion binding"/>
    <property type="evidence" value="ECO:0007669"/>
    <property type="project" value="UniProtKB-KW"/>
</dbReference>
<dbReference type="InterPro" id="IPR002563">
    <property type="entry name" value="Flavin_Rdtase-like_dom"/>
</dbReference>
<keyword evidence="1" id="KW-0813">Transport</keyword>
<dbReference type="Proteomes" id="UP000249467">
    <property type="component" value="Unassembled WGS sequence"/>
</dbReference>
<dbReference type="GO" id="GO:0016646">
    <property type="term" value="F:oxidoreductase activity, acting on the CH-NH group of donors, NAD or NADP as acceptor"/>
    <property type="evidence" value="ECO:0007669"/>
    <property type="project" value="UniProtKB-ARBA"/>
</dbReference>
<evidence type="ECO:0000256" key="2">
    <source>
        <dbReference type="ARBA" id="ARBA00022723"/>
    </source>
</evidence>
<dbReference type="InterPro" id="IPR012349">
    <property type="entry name" value="Split_barrel_FMN-bd"/>
</dbReference>
<gene>
    <name evidence="5" type="ORF">DCF19_10925</name>
</gene>
<dbReference type="AlphaFoldDB" id="A0A2W4Y1I0"/>
<feature type="domain" description="Flavin reductase like" evidence="4">
    <location>
        <begin position="15"/>
        <end position="162"/>
    </location>
</feature>
<organism evidence="5 6">
    <name type="scientific">Pseudanabaena frigida</name>
    <dbReference type="NCBI Taxonomy" id="945775"/>
    <lineage>
        <taxon>Bacteria</taxon>
        <taxon>Bacillati</taxon>
        <taxon>Cyanobacteriota</taxon>
        <taxon>Cyanophyceae</taxon>
        <taxon>Pseudanabaenales</taxon>
        <taxon>Pseudanabaenaceae</taxon>
        <taxon>Pseudanabaena</taxon>
    </lineage>
</organism>
<dbReference type="EMBL" id="QBML01000013">
    <property type="protein sequence ID" value="PZO40815.1"/>
    <property type="molecule type" value="Genomic_DNA"/>
</dbReference>
<reference evidence="5 6" key="2">
    <citation type="submission" date="2018-06" db="EMBL/GenBank/DDBJ databases">
        <title>Metagenomic assembly of (sub)arctic Cyanobacteria and their associated microbiome from non-axenic cultures.</title>
        <authorList>
            <person name="Baurain D."/>
        </authorList>
    </citation>
    <scope>NUCLEOTIDE SEQUENCE [LARGE SCALE GENOMIC DNA]</scope>
    <source>
        <strain evidence="5">ULC066bin1</strain>
    </source>
</reference>
<evidence type="ECO:0000313" key="6">
    <source>
        <dbReference type="Proteomes" id="UP000249467"/>
    </source>
</evidence>
<sequence>MTDTISQNEQLGAAIGAIPSGLFIVTSQQNGKSAAMLASWVQQAGFNPPSVTIIVGKGRPIESFLSVGSPVVINIAEKGQGKIIGHFAKGFAPDADPFDGIETATAPSGQPYLIDAIAYLDATVTGSLDAGDHVVILATISSGDRLREGEPAIHTRKNGFKY</sequence>
<evidence type="ECO:0000259" key="4">
    <source>
        <dbReference type="SMART" id="SM00903"/>
    </source>
</evidence>
<comment type="caution">
    <text evidence="5">The sequence shown here is derived from an EMBL/GenBank/DDBJ whole genome shotgun (WGS) entry which is preliminary data.</text>
</comment>
<name>A0A2W4Y1I0_9CYAN</name>
<proteinExistence type="predicted"/>
<dbReference type="PANTHER" id="PTHR32145:SF11">
    <property type="entry name" value="DIFLAVIN FLAVOPROTEIN A 2-RELATED"/>
    <property type="match status" value="1"/>
</dbReference>
<accession>A0A2W4Y1I0</accession>
<keyword evidence="3" id="KW-0249">Electron transport</keyword>
<dbReference type="InterPro" id="IPR051285">
    <property type="entry name" value="NADH_oxidoreductase_modular"/>
</dbReference>
<dbReference type="Gene3D" id="2.30.110.10">
    <property type="entry name" value="Electron Transport, Fmn-binding Protein, Chain A"/>
    <property type="match status" value="1"/>
</dbReference>
<dbReference type="GO" id="GO:0010181">
    <property type="term" value="F:FMN binding"/>
    <property type="evidence" value="ECO:0007669"/>
    <property type="project" value="InterPro"/>
</dbReference>
<dbReference type="Pfam" id="PF01613">
    <property type="entry name" value="Flavin_Reduct"/>
    <property type="match status" value="1"/>
</dbReference>
<evidence type="ECO:0000256" key="1">
    <source>
        <dbReference type="ARBA" id="ARBA00022448"/>
    </source>
</evidence>
<dbReference type="SUPFAM" id="SSF50475">
    <property type="entry name" value="FMN-binding split barrel"/>
    <property type="match status" value="1"/>
</dbReference>
<protein>
    <submittedName>
        <fullName evidence="5">Flavin reductase family protein</fullName>
    </submittedName>
</protein>
<dbReference type="PANTHER" id="PTHR32145">
    <property type="entry name" value="DIFLAVIN FLAVOPROTEIN A 2-RELATED"/>
    <property type="match status" value="1"/>
</dbReference>
<reference evidence="5 6" key="1">
    <citation type="submission" date="2018-04" db="EMBL/GenBank/DDBJ databases">
        <authorList>
            <person name="Go L.Y."/>
            <person name="Mitchell J.A."/>
        </authorList>
    </citation>
    <scope>NUCLEOTIDE SEQUENCE [LARGE SCALE GENOMIC DNA]</scope>
    <source>
        <strain evidence="5">ULC066bin1</strain>
    </source>
</reference>
<dbReference type="SMART" id="SM00903">
    <property type="entry name" value="Flavin_Reduct"/>
    <property type="match status" value="1"/>
</dbReference>
<keyword evidence="2" id="KW-0479">Metal-binding</keyword>